<keyword evidence="6" id="KW-0175">Coiled coil</keyword>
<dbReference type="InterPro" id="IPR000244">
    <property type="entry name" value="Ribosomal_bL9"/>
</dbReference>
<dbReference type="Gene3D" id="3.40.5.10">
    <property type="entry name" value="Ribosomal protein L9, N-terminal domain"/>
    <property type="match status" value="1"/>
</dbReference>
<keyword evidence="3" id="KW-0694">RNA-binding</keyword>
<dbReference type="InterPro" id="IPR020594">
    <property type="entry name" value="Ribosomal_bL9_bac/chp"/>
</dbReference>
<dbReference type="InterPro" id="IPR036935">
    <property type="entry name" value="Ribosomal_bL9_N_sf"/>
</dbReference>
<accession>A0A3B0T738</accession>
<gene>
    <name evidence="9" type="ORF">MNBD_ALPHA09-971</name>
</gene>
<organism evidence="9">
    <name type="scientific">hydrothermal vent metagenome</name>
    <dbReference type="NCBI Taxonomy" id="652676"/>
    <lineage>
        <taxon>unclassified sequences</taxon>
        <taxon>metagenomes</taxon>
        <taxon>ecological metagenomes</taxon>
    </lineage>
</organism>
<dbReference type="EMBL" id="UOEM01000075">
    <property type="protein sequence ID" value="VAW14521.1"/>
    <property type="molecule type" value="Genomic_DNA"/>
</dbReference>
<sequence>MQVILLERIEKLGQMGDIVSVKPGFARNFLLPKRKALRASKANMTHFEGQRAQLEARNLELKGEAGSVADKLGGLSFIVIRQAGEAGQLYGSVSSRDLAETISEGGFSLTRNQVILDRPIKMLGLHEVRVSLHPEVITLVTVNVARSEEEAERQARGEDVTMDRFAEDGPQMVFGEDLDDDEDGEDEDGEDGAEDRAEEAGDSDAEATDREKINQTAEDTTS</sequence>
<keyword evidence="4 9" id="KW-0689">Ribosomal protein</keyword>
<dbReference type="GO" id="GO:0006412">
    <property type="term" value="P:translation"/>
    <property type="evidence" value="ECO:0007669"/>
    <property type="project" value="InterPro"/>
</dbReference>
<dbReference type="GO" id="GO:0019843">
    <property type="term" value="F:rRNA binding"/>
    <property type="evidence" value="ECO:0007669"/>
    <property type="project" value="UniProtKB-KW"/>
</dbReference>
<dbReference type="PROSITE" id="PS00651">
    <property type="entry name" value="RIBOSOMAL_L9"/>
    <property type="match status" value="1"/>
</dbReference>
<name>A0A3B0T738_9ZZZZ</name>
<reference evidence="9" key="1">
    <citation type="submission" date="2018-06" db="EMBL/GenBank/DDBJ databases">
        <authorList>
            <person name="Zhirakovskaya E."/>
        </authorList>
    </citation>
    <scope>NUCLEOTIDE SEQUENCE</scope>
</reference>
<feature type="region of interest" description="Disordered" evidence="7">
    <location>
        <begin position="147"/>
        <end position="222"/>
    </location>
</feature>
<evidence type="ECO:0000256" key="1">
    <source>
        <dbReference type="ARBA" id="ARBA00010605"/>
    </source>
</evidence>
<dbReference type="SUPFAM" id="SSF55658">
    <property type="entry name" value="L9 N-domain-like"/>
    <property type="match status" value="1"/>
</dbReference>
<dbReference type="Pfam" id="PF01281">
    <property type="entry name" value="Ribosomal_L9_N"/>
    <property type="match status" value="1"/>
</dbReference>
<dbReference type="GO" id="GO:0005840">
    <property type="term" value="C:ribosome"/>
    <property type="evidence" value="ECO:0007669"/>
    <property type="project" value="UniProtKB-KW"/>
</dbReference>
<feature type="compositionally biased region" description="Basic and acidic residues" evidence="7">
    <location>
        <begin position="147"/>
        <end position="167"/>
    </location>
</feature>
<feature type="compositionally biased region" description="Acidic residues" evidence="7">
    <location>
        <begin position="176"/>
        <end position="193"/>
    </location>
</feature>
<feature type="domain" description="Ribosomal protein L9" evidence="8">
    <location>
        <begin position="13"/>
        <end position="40"/>
    </location>
</feature>
<evidence type="ECO:0000256" key="2">
    <source>
        <dbReference type="ARBA" id="ARBA00022730"/>
    </source>
</evidence>
<keyword evidence="5" id="KW-0687">Ribonucleoprotein</keyword>
<evidence type="ECO:0000256" key="3">
    <source>
        <dbReference type="ARBA" id="ARBA00022884"/>
    </source>
</evidence>
<dbReference type="NCBIfam" id="TIGR00158">
    <property type="entry name" value="L9"/>
    <property type="match status" value="1"/>
</dbReference>
<evidence type="ECO:0000256" key="4">
    <source>
        <dbReference type="ARBA" id="ARBA00022980"/>
    </source>
</evidence>
<evidence type="ECO:0000256" key="5">
    <source>
        <dbReference type="ARBA" id="ARBA00023274"/>
    </source>
</evidence>
<dbReference type="PANTHER" id="PTHR21368">
    <property type="entry name" value="50S RIBOSOMAL PROTEIN L9"/>
    <property type="match status" value="1"/>
</dbReference>
<dbReference type="GO" id="GO:0003735">
    <property type="term" value="F:structural constituent of ribosome"/>
    <property type="evidence" value="ECO:0007669"/>
    <property type="project" value="InterPro"/>
</dbReference>
<protein>
    <submittedName>
        <fullName evidence="9">LSU ribosomal protein L9p</fullName>
    </submittedName>
</protein>
<dbReference type="HAMAP" id="MF_00503">
    <property type="entry name" value="Ribosomal_bL9"/>
    <property type="match status" value="1"/>
</dbReference>
<evidence type="ECO:0000256" key="7">
    <source>
        <dbReference type="SAM" id="MobiDB-lite"/>
    </source>
</evidence>
<evidence type="ECO:0000256" key="6">
    <source>
        <dbReference type="SAM" id="Coils"/>
    </source>
</evidence>
<dbReference type="InterPro" id="IPR009027">
    <property type="entry name" value="Ribosomal_bL9/RNase_H1_N"/>
</dbReference>
<dbReference type="InterPro" id="IPR036791">
    <property type="entry name" value="Ribosomal_bL9_C_sf"/>
</dbReference>
<keyword evidence="2" id="KW-0699">rRNA-binding</keyword>
<dbReference type="Pfam" id="PF03948">
    <property type="entry name" value="Ribosomal_L9_C"/>
    <property type="match status" value="1"/>
</dbReference>
<dbReference type="InterPro" id="IPR020070">
    <property type="entry name" value="Ribosomal_bL9_N"/>
</dbReference>
<proteinExistence type="inferred from homology"/>
<feature type="coiled-coil region" evidence="6">
    <location>
        <begin position="37"/>
        <end position="64"/>
    </location>
</feature>
<dbReference type="GO" id="GO:1990904">
    <property type="term" value="C:ribonucleoprotein complex"/>
    <property type="evidence" value="ECO:0007669"/>
    <property type="project" value="UniProtKB-KW"/>
</dbReference>
<dbReference type="SUPFAM" id="SSF55653">
    <property type="entry name" value="Ribosomal protein L9 C-domain"/>
    <property type="match status" value="1"/>
</dbReference>
<comment type="similarity">
    <text evidence="1">Belongs to the bacterial ribosomal protein bL9 family.</text>
</comment>
<dbReference type="InterPro" id="IPR020069">
    <property type="entry name" value="Ribosomal_bL9_C"/>
</dbReference>
<dbReference type="AlphaFoldDB" id="A0A3B0T738"/>
<evidence type="ECO:0000313" key="9">
    <source>
        <dbReference type="EMBL" id="VAW14521.1"/>
    </source>
</evidence>
<evidence type="ECO:0000259" key="8">
    <source>
        <dbReference type="PROSITE" id="PS00651"/>
    </source>
</evidence>
<dbReference type="Gene3D" id="3.10.430.100">
    <property type="entry name" value="Ribosomal protein L9, C-terminal domain"/>
    <property type="match status" value="1"/>
</dbReference>